<dbReference type="Gene3D" id="1.10.260.40">
    <property type="entry name" value="lambda repressor-like DNA-binding domains"/>
    <property type="match status" value="1"/>
</dbReference>
<gene>
    <name evidence="1" type="ORF">BN2476_1340016</name>
</gene>
<proteinExistence type="predicted"/>
<dbReference type="Proteomes" id="UP000195569">
    <property type="component" value="Unassembled WGS sequence"/>
</dbReference>
<dbReference type="GO" id="GO:0003677">
    <property type="term" value="F:DNA binding"/>
    <property type="evidence" value="ECO:0007669"/>
    <property type="project" value="InterPro"/>
</dbReference>
<dbReference type="OrthoDB" id="5659783at2"/>
<comment type="caution">
    <text evidence="1">The sequence shown here is derived from an EMBL/GenBank/DDBJ whole genome shotgun (WGS) entry which is preliminary data.</text>
</comment>
<dbReference type="AlphaFoldDB" id="A0A1N7SWH2"/>
<dbReference type="EMBL" id="CYGY02000134">
    <property type="protein sequence ID" value="SIT51728.1"/>
    <property type="molecule type" value="Genomic_DNA"/>
</dbReference>
<name>A0A1N7SWH2_9BURK</name>
<dbReference type="InterPro" id="IPR010982">
    <property type="entry name" value="Lambda_DNA-bd_dom_sf"/>
</dbReference>
<dbReference type="RefSeq" id="WP_143811210.1">
    <property type="nucleotide sequence ID" value="NZ_CYGY02000134.1"/>
</dbReference>
<reference evidence="1" key="1">
    <citation type="submission" date="2016-12" db="EMBL/GenBank/DDBJ databases">
        <authorList>
            <person name="Moulin L."/>
        </authorList>
    </citation>
    <scope>NUCLEOTIDE SEQUENCE [LARGE SCALE GENOMIC DNA]</scope>
    <source>
        <strain evidence="1">STM 7183</strain>
    </source>
</reference>
<protein>
    <submittedName>
        <fullName evidence="1">Uncharacterized protein</fullName>
    </submittedName>
</protein>
<keyword evidence="2" id="KW-1185">Reference proteome</keyword>
<accession>A0A1N7SWH2</accession>
<evidence type="ECO:0000313" key="1">
    <source>
        <dbReference type="EMBL" id="SIT51728.1"/>
    </source>
</evidence>
<evidence type="ECO:0000313" key="2">
    <source>
        <dbReference type="Proteomes" id="UP000195569"/>
    </source>
</evidence>
<sequence>MDELDLSMSAASRALNYKNSSTMHAVRAGKVLPDISRLTMLAKKHAVNLHWLITGEGERYFSAGLPASASQSKIDVDIINKALQLSEAKKRALLVLLEAQ</sequence>
<organism evidence="1 2">
    <name type="scientific">Paraburkholderia piptadeniae</name>
    <dbReference type="NCBI Taxonomy" id="1701573"/>
    <lineage>
        <taxon>Bacteria</taxon>
        <taxon>Pseudomonadati</taxon>
        <taxon>Pseudomonadota</taxon>
        <taxon>Betaproteobacteria</taxon>
        <taxon>Burkholderiales</taxon>
        <taxon>Burkholderiaceae</taxon>
        <taxon>Paraburkholderia</taxon>
    </lineage>
</organism>